<feature type="compositionally biased region" description="Polar residues" evidence="1">
    <location>
        <begin position="38"/>
        <end position="47"/>
    </location>
</feature>
<dbReference type="RefSeq" id="XP_024663594.1">
    <property type="nucleotide sequence ID" value="XM_024807826.1"/>
</dbReference>
<feature type="compositionally biased region" description="Basic and acidic residues" evidence="1">
    <location>
        <begin position="52"/>
        <end position="62"/>
    </location>
</feature>
<comment type="caution">
    <text evidence="2">The sequence shown here is derived from an EMBL/GenBank/DDBJ whole genome shotgun (WGS) entry which is preliminary data.</text>
</comment>
<feature type="compositionally biased region" description="Low complexity" evidence="1">
    <location>
        <begin position="20"/>
        <end position="31"/>
    </location>
</feature>
<accession>A0A2T0FF84</accession>
<evidence type="ECO:0000256" key="1">
    <source>
        <dbReference type="SAM" id="MobiDB-lite"/>
    </source>
</evidence>
<dbReference type="AlphaFoldDB" id="A0A2T0FF84"/>
<evidence type="ECO:0000313" key="2">
    <source>
        <dbReference type="EMBL" id="PRT53648.1"/>
    </source>
</evidence>
<organism evidence="2 3">
    <name type="scientific">Wickerhamiella sorbophila</name>
    <dbReference type="NCBI Taxonomy" id="45607"/>
    <lineage>
        <taxon>Eukaryota</taxon>
        <taxon>Fungi</taxon>
        <taxon>Dikarya</taxon>
        <taxon>Ascomycota</taxon>
        <taxon>Saccharomycotina</taxon>
        <taxon>Dipodascomycetes</taxon>
        <taxon>Dipodascales</taxon>
        <taxon>Trichomonascaceae</taxon>
        <taxon>Wickerhamiella</taxon>
    </lineage>
</organism>
<dbReference type="Proteomes" id="UP000238350">
    <property type="component" value="Unassembled WGS sequence"/>
</dbReference>
<name>A0A2T0FF84_9ASCO</name>
<sequence>MGSSFSCMKEKETPEHKGKPAASKKQPSPKATAKDTPKSPQAESTLISADDVAAKRHERDLAANDQTVPVTREETVNSHAAPRRQMDIQIDSDLPQNFKV</sequence>
<dbReference type="GeneID" id="36515017"/>
<gene>
    <name evidence="2" type="ORF">B9G98_01268</name>
</gene>
<reference evidence="2 3" key="1">
    <citation type="submission" date="2017-04" db="EMBL/GenBank/DDBJ databases">
        <title>Genome sequencing of [Candida] sorbophila.</title>
        <authorList>
            <person name="Ahn J.O."/>
        </authorList>
    </citation>
    <scope>NUCLEOTIDE SEQUENCE [LARGE SCALE GENOMIC DNA]</scope>
    <source>
        <strain evidence="2 3">DS02</strain>
    </source>
</reference>
<proteinExistence type="predicted"/>
<evidence type="ECO:0000313" key="3">
    <source>
        <dbReference type="Proteomes" id="UP000238350"/>
    </source>
</evidence>
<feature type="region of interest" description="Disordered" evidence="1">
    <location>
        <begin position="1"/>
        <end position="100"/>
    </location>
</feature>
<dbReference type="EMBL" id="NDIQ01000001">
    <property type="protein sequence ID" value="PRT53648.1"/>
    <property type="molecule type" value="Genomic_DNA"/>
</dbReference>
<protein>
    <submittedName>
        <fullName evidence="2">Uncharacterized protein</fullName>
    </submittedName>
</protein>
<keyword evidence="3" id="KW-1185">Reference proteome</keyword>
<feature type="compositionally biased region" description="Basic and acidic residues" evidence="1">
    <location>
        <begin position="8"/>
        <end position="18"/>
    </location>
</feature>